<dbReference type="GO" id="GO:0006310">
    <property type="term" value="P:DNA recombination"/>
    <property type="evidence" value="ECO:0007669"/>
    <property type="project" value="UniProtKB-KW"/>
</dbReference>
<protein>
    <submittedName>
        <fullName evidence="4">J domain-containing protein</fullName>
    </submittedName>
</protein>
<reference evidence="4 5" key="1">
    <citation type="submission" date="2016-02" db="EMBL/GenBank/DDBJ databases">
        <title>Genome analysis of coral dinoflagellate symbionts highlights evolutionary adaptations to a symbiotic lifestyle.</title>
        <authorList>
            <person name="Aranda M."/>
            <person name="Li Y."/>
            <person name="Liew Y.J."/>
            <person name="Baumgarten S."/>
            <person name="Simakov O."/>
            <person name="Wilson M."/>
            <person name="Piel J."/>
            <person name="Ashoor H."/>
            <person name="Bougouffa S."/>
            <person name="Bajic V.B."/>
            <person name="Ryu T."/>
            <person name="Ravasi T."/>
            <person name="Bayer T."/>
            <person name="Micklem G."/>
            <person name="Kim H."/>
            <person name="Bhak J."/>
            <person name="Lajeunesse T.C."/>
            <person name="Voolstra C.R."/>
        </authorList>
    </citation>
    <scope>NUCLEOTIDE SEQUENCE [LARGE SCALE GENOMIC DNA]</scope>
    <source>
        <strain evidence="4 5">CCMP2467</strain>
    </source>
</reference>
<keyword evidence="1" id="KW-0233">DNA recombination</keyword>
<dbReference type="InterPro" id="IPR001623">
    <property type="entry name" value="DnaJ_domain"/>
</dbReference>
<dbReference type="SUPFAM" id="SSF46565">
    <property type="entry name" value="Chaperone J-domain"/>
    <property type="match status" value="1"/>
</dbReference>
<sequence length="719" mass="78700">MVKHPSTPSTTSVKSAVGVLAESPTTWSFNFQQELFVCNRIGARGLESTDMGYGSSPGESLAPPPALFAKNWTGVRRFTCVVEEIAPNLVLPIAKPMRLSTLRLWLTSGPTENSVDGGVLSPPLWPRVAEKAGNCLDPEEERAKEQLEVWLAAWKINPERPRNQLLLVPSHGREPLSTEPTTWPDAAAFFQECGLGYPDPLVGRVRLWAALAGMQRWDGAPIRQVPVTPAMLGWIHSYLQGSCRCSWKEADSLAVQLRDSKGHQFGRGQVRLQHQTGEHIGPVRALQWHGRNNPSWLTDPSHPVCAWQGIGVTREQISELLRVAAVALGYPAHLVASHSLRKGGATAMLSVTDDVEVVKRFGGGKSDAIHAYWYTDLASAPERGQRHARIPPSTLVVEDRSPTSGGDEFGSSDEDTDWRSARAKLENLERRAWAASTSKPQWTSVEAWQFMELPRGAPLGEIVKAFKKLAIRLHPDKSPEDTREEATVKFQALSNAKETLLTHAPGNMLNQGPTSVPPPPSAPPSASRGVVPKYGTAKGTLGLAADRGHKGEAPDQVGPGTSVRTRRSTAEESDFPYAPTGRTTSGDESLFRDLPFGLHVFYKSTGMPKKAPPPELRPANRLNRYACNGCGAGLYSPESVLELFWLEDAGCRADPQRAADGDHHGPSQRRMLRTLLDQFQRMGAPPLAAEDLNDQDRAEIKRIENECADLEKQLRDLTG</sequence>
<dbReference type="InterPro" id="IPR011010">
    <property type="entry name" value="DNA_brk_join_enz"/>
</dbReference>
<dbReference type="GO" id="GO:0015074">
    <property type="term" value="P:DNA integration"/>
    <property type="evidence" value="ECO:0007669"/>
    <property type="project" value="InterPro"/>
</dbReference>
<dbReference type="InterPro" id="IPR036869">
    <property type="entry name" value="J_dom_sf"/>
</dbReference>
<proteinExistence type="predicted"/>
<dbReference type="SMART" id="SM00271">
    <property type="entry name" value="DnaJ"/>
    <property type="match status" value="1"/>
</dbReference>
<gene>
    <name evidence="4" type="ORF">AK812_SmicGene37706</name>
</gene>
<evidence type="ECO:0000313" key="4">
    <source>
        <dbReference type="EMBL" id="OLP81720.1"/>
    </source>
</evidence>
<name>A0A1Q9CFL6_SYMMI</name>
<feature type="region of interest" description="Disordered" evidence="2">
    <location>
        <begin position="504"/>
        <end position="589"/>
    </location>
</feature>
<dbReference type="InterPro" id="IPR013762">
    <property type="entry name" value="Integrase-like_cat_sf"/>
</dbReference>
<dbReference type="CDD" id="cd06257">
    <property type="entry name" value="DnaJ"/>
    <property type="match status" value="1"/>
</dbReference>
<feature type="region of interest" description="Disordered" evidence="2">
    <location>
        <begin position="394"/>
        <end position="418"/>
    </location>
</feature>
<accession>A0A1Q9CFL6</accession>
<dbReference type="Pfam" id="PF00226">
    <property type="entry name" value="DnaJ"/>
    <property type="match status" value="1"/>
</dbReference>
<dbReference type="Gene3D" id="1.10.287.110">
    <property type="entry name" value="DnaJ domain"/>
    <property type="match status" value="1"/>
</dbReference>
<dbReference type="GO" id="GO:0003677">
    <property type="term" value="F:DNA binding"/>
    <property type="evidence" value="ECO:0007669"/>
    <property type="project" value="InterPro"/>
</dbReference>
<dbReference type="Gene3D" id="1.10.443.10">
    <property type="entry name" value="Intergrase catalytic core"/>
    <property type="match status" value="1"/>
</dbReference>
<dbReference type="PROSITE" id="PS50076">
    <property type="entry name" value="DNAJ_2"/>
    <property type="match status" value="1"/>
</dbReference>
<evidence type="ECO:0000256" key="2">
    <source>
        <dbReference type="SAM" id="MobiDB-lite"/>
    </source>
</evidence>
<dbReference type="EMBL" id="LSRX01001255">
    <property type="protein sequence ID" value="OLP81720.1"/>
    <property type="molecule type" value="Genomic_DNA"/>
</dbReference>
<evidence type="ECO:0000313" key="5">
    <source>
        <dbReference type="Proteomes" id="UP000186817"/>
    </source>
</evidence>
<evidence type="ECO:0000259" key="3">
    <source>
        <dbReference type="PROSITE" id="PS50076"/>
    </source>
</evidence>
<evidence type="ECO:0000256" key="1">
    <source>
        <dbReference type="ARBA" id="ARBA00023172"/>
    </source>
</evidence>
<dbReference type="SUPFAM" id="SSF56349">
    <property type="entry name" value="DNA breaking-rejoining enzymes"/>
    <property type="match status" value="1"/>
</dbReference>
<comment type="caution">
    <text evidence="4">The sequence shown here is derived from an EMBL/GenBank/DDBJ whole genome shotgun (WGS) entry which is preliminary data.</text>
</comment>
<dbReference type="Proteomes" id="UP000186817">
    <property type="component" value="Unassembled WGS sequence"/>
</dbReference>
<feature type="domain" description="J" evidence="3">
    <location>
        <begin position="446"/>
        <end position="535"/>
    </location>
</feature>
<dbReference type="OrthoDB" id="92990at2759"/>
<organism evidence="4 5">
    <name type="scientific">Symbiodinium microadriaticum</name>
    <name type="common">Dinoflagellate</name>
    <name type="synonym">Zooxanthella microadriatica</name>
    <dbReference type="NCBI Taxonomy" id="2951"/>
    <lineage>
        <taxon>Eukaryota</taxon>
        <taxon>Sar</taxon>
        <taxon>Alveolata</taxon>
        <taxon>Dinophyceae</taxon>
        <taxon>Suessiales</taxon>
        <taxon>Symbiodiniaceae</taxon>
        <taxon>Symbiodinium</taxon>
    </lineage>
</organism>
<keyword evidence="5" id="KW-1185">Reference proteome</keyword>
<dbReference type="AlphaFoldDB" id="A0A1Q9CFL6"/>